<protein>
    <submittedName>
        <fullName evidence="2">Uncharacterized protein</fullName>
    </submittedName>
</protein>
<name>A0A6G8QFW8_9ACTN</name>
<evidence type="ECO:0000256" key="1">
    <source>
        <dbReference type="SAM" id="MobiDB-lite"/>
    </source>
</evidence>
<dbReference type="RefSeq" id="WP_166180647.1">
    <property type="nucleotide sequence ID" value="NZ_CP045120.1"/>
</dbReference>
<sequence length="125" mass="13631">MTGPKKRVALKPHSGRVREWTEAGMADGWIADALGTSASSVQAFRSRNGIHRLPPPRGRGERRGPETVFEGALDHGEREGWGLRLDPSVSEDPIWRDHWAGVRSLVVKVSGDSIVLEAVQDSRGG</sequence>
<dbReference type="EMBL" id="CP045120">
    <property type="protein sequence ID" value="QIN85389.1"/>
    <property type="molecule type" value="Genomic_DNA"/>
</dbReference>
<gene>
    <name evidence="2" type="ORF">GBA63_22015</name>
</gene>
<geneLocation type="plasmid" evidence="2 3">
    <name>unnamed1</name>
</geneLocation>
<keyword evidence="2" id="KW-0614">Plasmid</keyword>
<dbReference type="AlphaFoldDB" id="A0A6G8QFW8"/>
<accession>A0A6G8QFW8</accession>
<feature type="region of interest" description="Disordered" evidence="1">
    <location>
        <begin position="45"/>
        <end position="65"/>
    </location>
</feature>
<evidence type="ECO:0000313" key="2">
    <source>
        <dbReference type="EMBL" id="QIN85389.1"/>
    </source>
</evidence>
<organism evidence="2 3">
    <name type="scientific">Rubrobacter tropicus</name>
    <dbReference type="NCBI Taxonomy" id="2653851"/>
    <lineage>
        <taxon>Bacteria</taxon>
        <taxon>Bacillati</taxon>
        <taxon>Actinomycetota</taxon>
        <taxon>Rubrobacteria</taxon>
        <taxon>Rubrobacterales</taxon>
        <taxon>Rubrobacteraceae</taxon>
        <taxon>Rubrobacter</taxon>
    </lineage>
</organism>
<evidence type="ECO:0000313" key="3">
    <source>
        <dbReference type="Proteomes" id="UP000501452"/>
    </source>
</evidence>
<keyword evidence="3" id="KW-1185">Reference proteome</keyword>
<proteinExistence type="predicted"/>
<dbReference type="Proteomes" id="UP000501452">
    <property type="component" value="Plasmid unnamed1"/>
</dbReference>
<reference evidence="2 3" key="1">
    <citation type="submission" date="2019-10" db="EMBL/GenBank/DDBJ databases">
        <title>Rubrobacter sp nov SCSIO 52090 isolated from a deep-sea sediment in the South China Sea.</title>
        <authorList>
            <person name="Chen R.W."/>
        </authorList>
    </citation>
    <scope>NUCLEOTIDE SEQUENCE [LARGE SCALE GENOMIC DNA]</scope>
    <source>
        <strain evidence="2 3">SCSIO 52909</strain>
        <plasmid evidence="2 3">unnamed1</plasmid>
    </source>
</reference>
<dbReference type="KEGG" id="rub:GBA63_22015"/>